<dbReference type="AlphaFoldDB" id="A0A8C8RSF0"/>
<keyword evidence="2" id="KW-1185">Reference proteome</keyword>
<protein>
    <submittedName>
        <fullName evidence="1">Uncharacterized protein</fullName>
    </submittedName>
</protein>
<dbReference type="Proteomes" id="UP000694393">
    <property type="component" value="Unplaced"/>
</dbReference>
<reference evidence="1" key="2">
    <citation type="submission" date="2025-09" db="UniProtKB">
        <authorList>
            <consortium name="Ensembl"/>
        </authorList>
    </citation>
    <scope>IDENTIFICATION</scope>
</reference>
<sequence length="61" mass="6673">MLPPVTHQDGLNPAILIQATLPWKFPSHRCTRGRSLLSHCIHTTALAPISSQSPTHGKTHL</sequence>
<evidence type="ECO:0000313" key="2">
    <source>
        <dbReference type="Proteomes" id="UP000694393"/>
    </source>
</evidence>
<dbReference type="Ensembl" id="ENSPCET00000010553.1">
    <property type="protein sequence ID" value="ENSPCEP00000010214.1"/>
    <property type="gene ID" value="ENSPCEG00000008117.1"/>
</dbReference>
<reference evidence="1" key="1">
    <citation type="submission" date="2025-08" db="UniProtKB">
        <authorList>
            <consortium name="Ensembl"/>
        </authorList>
    </citation>
    <scope>IDENTIFICATION</scope>
</reference>
<proteinExistence type="predicted"/>
<organism evidence="1 2">
    <name type="scientific">Pelusios castaneus</name>
    <name type="common">West African mud turtle</name>
    <dbReference type="NCBI Taxonomy" id="367368"/>
    <lineage>
        <taxon>Eukaryota</taxon>
        <taxon>Metazoa</taxon>
        <taxon>Chordata</taxon>
        <taxon>Craniata</taxon>
        <taxon>Vertebrata</taxon>
        <taxon>Euteleostomi</taxon>
        <taxon>Archelosauria</taxon>
        <taxon>Testudinata</taxon>
        <taxon>Testudines</taxon>
        <taxon>Pleurodira</taxon>
        <taxon>Pelomedusidae</taxon>
        <taxon>Pelusios</taxon>
    </lineage>
</organism>
<evidence type="ECO:0000313" key="1">
    <source>
        <dbReference type="Ensembl" id="ENSPCEP00000010214.1"/>
    </source>
</evidence>
<accession>A0A8C8RSF0</accession>
<name>A0A8C8RSF0_9SAUR</name>